<dbReference type="EMBL" id="CADCTR010002876">
    <property type="protein sequence ID" value="CAA9372431.1"/>
    <property type="molecule type" value="Genomic_DNA"/>
</dbReference>
<feature type="non-terminal residue" evidence="1">
    <location>
        <position position="134"/>
    </location>
</feature>
<organism evidence="1">
    <name type="scientific">uncultured Chloroflexia bacterium</name>
    <dbReference type="NCBI Taxonomy" id="1672391"/>
    <lineage>
        <taxon>Bacteria</taxon>
        <taxon>Bacillati</taxon>
        <taxon>Chloroflexota</taxon>
        <taxon>Chloroflexia</taxon>
        <taxon>environmental samples</taxon>
    </lineage>
</organism>
<gene>
    <name evidence="1" type="ORF">AVDCRST_MAG93-8524</name>
</gene>
<reference evidence="1" key="1">
    <citation type="submission" date="2020-02" db="EMBL/GenBank/DDBJ databases">
        <authorList>
            <person name="Meier V. D."/>
        </authorList>
    </citation>
    <scope>NUCLEOTIDE SEQUENCE</scope>
    <source>
        <strain evidence="1">AVDCRST_MAG93</strain>
    </source>
</reference>
<accession>A0A6J4N2J8</accession>
<protein>
    <submittedName>
        <fullName evidence="1">Uncharacterized protein</fullName>
    </submittedName>
</protein>
<proteinExistence type="predicted"/>
<sequence>MPVTEVLFRCDGADVPADLAERHARKIHSLTSIAEDGQTNLQLDTLTAKLGNQVPPRAQDLLYIATYCVGADQEVNRGSANIDVHREQWRRHLTMCIPVSDPEFWNTAEVTDALSRTLHFATEDRWTGRTAEDD</sequence>
<evidence type="ECO:0000313" key="1">
    <source>
        <dbReference type="EMBL" id="CAA9372431.1"/>
    </source>
</evidence>
<dbReference type="AlphaFoldDB" id="A0A6J4N2J8"/>
<name>A0A6J4N2J8_9CHLR</name>